<dbReference type="EMBL" id="JAAECE010000013">
    <property type="protein sequence ID" value="KAF1796264.1"/>
    <property type="molecule type" value="Genomic_DNA"/>
</dbReference>
<proteinExistence type="predicted"/>
<evidence type="ECO:0000313" key="2">
    <source>
        <dbReference type="EMBL" id="KAF1796264.1"/>
    </source>
</evidence>
<feature type="region of interest" description="Disordered" evidence="1">
    <location>
        <begin position="1"/>
        <end position="96"/>
    </location>
</feature>
<dbReference type="Proteomes" id="UP000469890">
    <property type="component" value="Unassembled WGS sequence"/>
</dbReference>
<comment type="caution">
    <text evidence="2">The sequence shown here is derived from an EMBL/GenBank/DDBJ whole genome shotgun (WGS) entry which is preliminary data.</text>
</comment>
<accession>A0A8H4EWE5</accession>
<name>A0A8H4EWE5_MUCCL</name>
<reference evidence="2 3" key="1">
    <citation type="submission" date="2019-09" db="EMBL/GenBank/DDBJ databases">
        <authorList>
            <consortium name="DOE Joint Genome Institute"/>
            <person name="Mondo S.J."/>
            <person name="Navarro-Mendoza M.I."/>
            <person name="Perez-Arques C."/>
            <person name="Panchal S."/>
            <person name="Nicolas F.E."/>
            <person name="Ganguly P."/>
            <person name="Pangilinan J."/>
            <person name="Grigoriev I."/>
            <person name="Heitman J."/>
            <person name="Sanya K."/>
            <person name="Garre V."/>
        </authorList>
    </citation>
    <scope>NUCLEOTIDE SEQUENCE [LARGE SCALE GENOMIC DNA]</scope>
    <source>
        <strain evidence="2 3">MU402</strain>
    </source>
</reference>
<feature type="compositionally biased region" description="Acidic residues" evidence="1">
    <location>
        <begin position="79"/>
        <end position="88"/>
    </location>
</feature>
<feature type="compositionally biased region" description="Polar residues" evidence="1">
    <location>
        <begin position="52"/>
        <end position="78"/>
    </location>
</feature>
<protein>
    <submittedName>
        <fullName evidence="2">Uncharacterized protein</fullName>
    </submittedName>
</protein>
<gene>
    <name evidence="2" type="ORF">FB192DRAFT_1292989</name>
</gene>
<dbReference type="AlphaFoldDB" id="A0A8H4EWE5"/>
<feature type="compositionally biased region" description="Polar residues" evidence="1">
    <location>
        <begin position="21"/>
        <end position="45"/>
    </location>
</feature>
<evidence type="ECO:0000313" key="3">
    <source>
        <dbReference type="Proteomes" id="UP000469890"/>
    </source>
</evidence>
<sequence length="472" mass="52923">MQSIQNSSDAPDFAKAEARRLSSSLKSPDSEPRNINYTITANDSSVIHAGTGSINLNQPQPTTSIIHQESGPSLNSVDLSDEEDDEEDKIPSNLSIDHHPHRTCEYALTFTNSDEEKEEEQDTPESEWMLDGVCISELCFNLKKESLKLAERTDPAQLSDIRLLTLNDIYIFDRNSAFSISKYFSTKVHTLLAPTLSFDAYFLTEGLNCYRWCMNIEVSRPADWFSSLSLCTQFLQEACESKNLLDLHTAQVLIQVLPVLINGLPDDSNEDSYVHYYLSPLLSSIFASDPLLKMKWANGQLSRNNNVASKPDFSVYNISGSAKCVVLIAEFKPTEKNSYVESDLIKLAKQMKETLNKLITNGVTKPKVCGVHCEGENIYTYVMDLPSPKLYRVINASKIKLFKNVDQMSLLPNVIKHLLCLKEVALETATKIEAASLYSHSHLKRPVSNPPMNWLSSGNVVLSRTPKKQKTQ</sequence>
<organism evidence="2 3">
    <name type="scientific">Mucor circinelloides f. lusitanicus</name>
    <name type="common">Mucor racemosus var. lusitanicus</name>
    <dbReference type="NCBI Taxonomy" id="29924"/>
    <lineage>
        <taxon>Eukaryota</taxon>
        <taxon>Fungi</taxon>
        <taxon>Fungi incertae sedis</taxon>
        <taxon>Mucoromycota</taxon>
        <taxon>Mucoromycotina</taxon>
        <taxon>Mucoromycetes</taxon>
        <taxon>Mucorales</taxon>
        <taxon>Mucorineae</taxon>
        <taxon>Mucoraceae</taxon>
        <taxon>Mucor</taxon>
    </lineage>
</organism>
<evidence type="ECO:0000256" key="1">
    <source>
        <dbReference type="SAM" id="MobiDB-lite"/>
    </source>
</evidence>